<dbReference type="Pfam" id="PF13456">
    <property type="entry name" value="RVT_3"/>
    <property type="match status" value="1"/>
</dbReference>
<dbReference type="CDD" id="cd06222">
    <property type="entry name" value="RNase_H_like"/>
    <property type="match status" value="1"/>
</dbReference>
<gene>
    <name evidence="2" type="ORF">AARE701A_LOCUS16384</name>
</gene>
<keyword evidence="3" id="KW-1185">Reference proteome</keyword>
<evidence type="ECO:0000259" key="1">
    <source>
        <dbReference type="Pfam" id="PF13456"/>
    </source>
</evidence>
<dbReference type="SUPFAM" id="SSF53098">
    <property type="entry name" value="Ribonuclease H-like"/>
    <property type="match status" value="1"/>
</dbReference>
<dbReference type="Proteomes" id="UP000682877">
    <property type="component" value="Chromosome 6"/>
</dbReference>
<dbReference type="AlphaFoldDB" id="A0A8S2AKW3"/>
<proteinExistence type="predicted"/>
<dbReference type="PANTHER" id="PTHR33116:SF86">
    <property type="entry name" value="REVERSE TRANSCRIPTASE DOMAIN-CONTAINING PROTEIN"/>
    <property type="match status" value="1"/>
</dbReference>
<reference evidence="2" key="1">
    <citation type="submission" date="2021-01" db="EMBL/GenBank/DDBJ databases">
        <authorList>
            <person name="Bezrukov I."/>
        </authorList>
    </citation>
    <scope>NUCLEOTIDE SEQUENCE</scope>
</reference>
<protein>
    <recommendedName>
        <fullName evidence="1">RNase H type-1 domain-containing protein</fullName>
    </recommendedName>
</protein>
<dbReference type="InterPro" id="IPR044730">
    <property type="entry name" value="RNase_H-like_dom_plant"/>
</dbReference>
<evidence type="ECO:0000313" key="2">
    <source>
        <dbReference type="EMBL" id="CAE6126157.1"/>
    </source>
</evidence>
<dbReference type="Gene3D" id="3.30.420.10">
    <property type="entry name" value="Ribonuclease H-like superfamily/Ribonuclease H"/>
    <property type="match status" value="1"/>
</dbReference>
<sequence length="462" mass="51339">MTFPPCYFNEVRVPRHVDKVGNGMSVSYAFLINGSPKGSVSPSRGLRQGDPHSPYLFILCTEVLSGLCKKAQLHGSLPGVRMSRRSPLMNHLLFPDDTMFFSKTSVRSCETLMRILKRVTQALGIEKEGGIGKYLGLPEHFGRRKKDIFTAIVDKVRQRSLSWSNRFLSEAGKNVLLKAVLSAMPSYAMSCFKLSMSLCKRLQSALTRFWWDDKPDKKKMAWVAWDKLSLAKEDGGLGFREIATFNDSLLAKIATKKPSCNELDTVKELLIKARGMTTLPPVGLGISPLFPWLLWFLWKARNQLLFEEKSWSELDTLLKAITEARSWQETKLLQPPKKALPLKLQIVEVHLEAFQCFSDAAWAASTSVCGLEALALKAAITAALALGVFRLACHSDCQELTILLNTDGHVNELEDILSDIYSLKNGSVSISFHFVPRKDNSEVDALAKAGLNVCNVSSIVGA</sequence>
<evidence type="ECO:0000313" key="3">
    <source>
        <dbReference type="Proteomes" id="UP000682877"/>
    </source>
</evidence>
<dbReference type="GO" id="GO:0004523">
    <property type="term" value="F:RNA-DNA hybrid ribonuclease activity"/>
    <property type="evidence" value="ECO:0007669"/>
    <property type="project" value="InterPro"/>
</dbReference>
<accession>A0A8S2AKW3</accession>
<dbReference type="InterPro" id="IPR012337">
    <property type="entry name" value="RNaseH-like_sf"/>
</dbReference>
<dbReference type="GO" id="GO:0003676">
    <property type="term" value="F:nucleic acid binding"/>
    <property type="evidence" value="ECO:0007669"/>
    <property type="project" value="InterPro"/>
</dbReference>
<dbReference type="InterPro" id="IPR036397">
    <property type="entry name" value="RNaseH_sf"/>
</dbReference>
<dbReference type="PANTHER" id="PTHR33116">
    <property type="entry name" value="REVERSE TRANSCRIPTASE ZINC-BINDING DOMAIN-CONTAINING PROTEIN-RELATED-RELATED"/>
    <property type="match status" value="1"/>
</dbReference>
<feature type="domain" description="RNase H type-1" evidence="1">
    <location>
        <begin position="363"/>
        <end position="449"/>
    </location>
</feature>
<dbReference type="EMBL" id="LR999456">
    <property type="protein sequence ID" value="CAE6126157.1"/>
    <property type="molecule type" value="Genomic_DNA"/>
</dbReference>
<name>A0A8S2AKW3_ARAAE</name>
<organism evidence="2 3">
    <name type="scientific">Arabidopsis arenosa</name>
    <name type="common">Sand rock-cress</name>
    <name type="synonym">Cardaminopsis arenosa</name>
    <dbReference type="NCBI Taxonomy" id="38785"/>
    <lineage>
        <taxon>Eukaryota</taxon>
        <taxon>Viridiplantae</taxon>
        <taxon>Streptophyta</taxon>
        <taxon>Embryophyta</taxon>
        <taxon>Tracheophyta</taxon>
        <taxon>Spermatophyta</taxon>
        <taxon>Magnoliopsida</taxon>
        <taxon>eudicotyledons</taxon>
        <taxon>Gunneridae</taxon>
        <taxon>Pentapetalae</taxon>
        <taxon>rosids</taxon>
        <taxon>malvids</taxon>
        <taxon>Brassicales</taxon>
        <taxon>Brassicaceae</taxon>
        <taxon>Camelineae</taxon>
        <taxon>Arabidopsis</taxon>
    </lineage>
</organism>
<dbReference type="InterPro" id="IPR002156">
    <property type="entry name" value="RNaseH_domain"/>
</dbReference>